<comment type="similarity">
    <text evidence="10">Belongs to the SLX1 family.</text>
</comment>
<accession>A0A376B293</accession>
<dbReference type="OrthoDB" id="24645at2759"/>
<keyword evidence="14" id="KW-1185">Reference proteome</keyword>
<feature type="region of interest" description="Disordered" evidence="11">
    <location>
        <begin position="209"/>
        <end position="232"/>
    </location>
</feature>
<evidence type="ECO:0000256" key="5">
    <source>
        <dbReference type="ARBA" id="ARBA00022801"/>
    </source>
</evidence>
<dbReference type="InterPro" id="IPR013083">
    <property type="entry name" value="Znf_RING/FYVE/PHD"/>
</dbReference>
<dbReference type="GO" id="GO:0008270">
    <property type="term" value="F:zinc ion binding"/>
    <property type="evidence" value="ECO:0007669"/>
    <property type="project" value="UniProtKB-KW"/>
</dbReference>
<reference evidence="14" key="1">
    <citation type="submission" date="2018-06" db="EMBL/GenBank/DDBJ databases">
        <authorList>
            <person name="Guldener U."/>
        </authorList>
    </citation>
    <scope>NUCLEOTIDE SEQUENCE [LARGE SCALE GENOMIC DNA]</scope>
    <source>
        <strain evidence="14">UTAD17</strain>
    </source>
</reference>
<evidence type="ECO:0000256" key="11">
    <source>
        <dbReference type="SAM" id="MobiDB-lite"/>
    </source>
</evidence>
<evidence type="ECO:0000256" key="6">
    <source>
        <dbReference type="ARBA" id="ARBA00022833"/>
    </source>
</evidence>
<organism evidence="13 14">
    <name type="scientific">Saccharomycodes ludwigii</name>
    <dbReference type="NCBI Taxonomy" id="36035"/>
    <lineage>
        <taxon>Eukaryota</taxon>
        <taxon>Fungi</taxon>
        <taxon>Dikarya</taxon>
        <taxon>Ascomycota</taxon>
        <taxon>Saccharomycotina</taxon>
        <taxon>Saccharomycetes</taxon>
        <taxon>Saccharomycodales</taxon>
        <taxon>Saccharomycodaceae</taxon>
        <taxon>Saccharomycodes</taxon>
    </lineage>
</organism>
<evidence type="ECO:0000313" key="13">
    <source>
        <dbReference type="EMBL" id="SSD58787.1"/>
    </source>
</evidence>
<sequence length="361" mass="42161">MPSVSKSSSPKKSQDKNNDNKKISSLSEFYCCYLLRSIRKTQSFYIGSTPNPYRRLRQHNGELTRGGAYRTKRQGTRPWEMCFIVYGFPNKNSALQFEHAWQHIYESRFITNNDEYKNYKFTKSSRGLHFKIAGARMLVHCDHFKIMNLKIRCFNKSFYEAWKTNKYKLPCNDAENRLFLDIELENNDDLDIVRGKCGETQSQNITKSTQDLNPLINDGKSPREEDPSSSENDLYVSDINDPVIKIARKNLKLVYTFYLNYVDDLKNYYEKSEKSLIYGELSCELCHTSFNYMDEKPKPKLAFCYHENCNSISHLHCLYKHSTKSAGKLVPIEAKCHRCDNVLEWISVVKNSIEIKNILGN</sequence>
<evidence type="ECO:0000313" key="14">
    <source>
        <dbReference type="Proteomes" id="UP000262825"/>
    </source>
</evidence>
<comment type="caution">
    <text evidence="10">Lacks conserved residue(s) required for the propagation of feature annotation.</text>
</comment>
<name>A0A376B293_9ASCO</name>
<evidence type="ECO:0000259" key="12">
    <source>
        <dbReference type="PROSITE" id="PS50164"/>
    </source>
</evidence>
<feature type="compositionally biased region" description="Low complexity" evidence="11">
    <location>
        <begin position="1"/>
        <end position="11"/>
    </location>
</feature>
<keyword evidence="5 10" id="KW-0378">Hydrolase</keyword>
<dbReference type="EMBL" id="UFAJ01000048">
    <property type="protein sequence ID" value="SSD58787.1"/>
    <property type="molecule type" value="Genomic_DNA"/>
</dbReference>
<dbReference type="GO" id="GO:0033557">
    <property type="term" value="C:Slx1-Slx4 complex"/>
    <property type="evidence" value="ECO:0007669"/>
    <property type="project" value="UniProtKB-UniRule"/>
</dbReference>
<keyword evidence="8 10" id="KW-0234">DNA repair</keyword>
<dbReference type="SMART" id="SM00465">
    <property type="entry name" value="GIYc"/>
    <property type="match status" value="1"/>
</dbReference>
<evidence type="ECO:0000256" key="4">
    <source>
        <dbReference type="ARBA" id="ARBA00022771"/>
    </source>
</evidence>
<keyword evidence="4" id="KW-0479">Metal-binding</keyword>
<evidence type="ECO:0000256" key="8">
    <source>
        <dbReference type="ARBA" id="ARBA00023204"/>
    </source>
</evidence>
<dbReference type="PROSITE" id="PS50164">
    <property type="entry name" value="GIY_YIG"/>
    <property type="match status" value="1"/>
</dbReference>
<keyword evidence="6" id="KW-0862">Zinc</keyword>
<keyword evidence="7 10" id="KW-0233">DNA recombination</keyword>
<evidence type="ECO:0000256" key="1">
    <source>
        <dbReference type="ARBA" id="ARBA00022722"/>
    </source>
</evidence>
<dbReference type="InterPro" id="IPR027520">
    <property type="entry name" value="Slx1"/>
</dbReference>
<comment type="cofactor">
    <cofactor evidence="10">
        <name>a divalent metal cation</name>
        <dbReference type="ChEBI" id="CHEBI:60240"/>
    </cofactor>
</comment>
<protein>
    <submittedName>
        <fullName evidence="13">Related to Structure-specific endonuclease subunit SLX1</fullName>
    </submittedName>
</protein>
<comment type="function">
    <text evidence="10">Catalytic subunit of the SLX1-SLX4 structure-specific endonuclease that resolves DNA secondary structures generated during DNA repair and recombination. Has endonuclease activity towards branched DNA substrates, introducing single-strand cuts in duplex DNA close to junctions with ss-DNA.</text>
</comment>
<evidence type="ECO:0000256" key="9">
    <source>
        <dbReference type="ARBA" id="ARBA00023242"/>
    </source>
</evidence>
<dbReference type="Gene3D" id="3.30.40.10">
    <property type="entry name" value="Zinc/RING finger domain, C3HC4 (zinc finger)"/>
    <property type="match status" value="1"/>
</dbReference>
<proteinExistence type="inferred from homology"/>
<dbReference type="GO" id="GO:0008821">
    <property type="term" value="F:crossover junction DNA endonuclease activity"/>
    <property type="evidence" value="ECO:0007669"/>
    <property type="project" value="TreeGrafter"/>
</dbReference>
<dbReference type="InterPro" id="IPR000305">
    <property type="entry name" value="GIY-YIG_endonuc"/>
</dbReference>
<dbReference type="InterPro" id="IPR035901">
    <property type="entry name" value="GIY-YIG_endonuc_sf"/>
</dbReference>
<dbReference type="Gene3D" id="3.40.1440.10">
    <property type="entry name" value="GIY-YIG endonuclease"/>
    <property type="match status" value="1"/>
</dbReference>
<feature type="domain" description="GIY-YIG" evidence="12">
    <location>
        <begin position="28"/>
        <end position="111"/>
    </location>
</feature>
<dbReference type="VEuPathDB" id="FungiDB:SCODWIG_00548"/>
<evidence type="ECO:0000256" key="10">
    <source>
        <dbReference type="HAMAP-Rule" id="MF_03100"/>
    </source>
</evidence>
<keyword evidence="1 10" id="KW-0540">Nuclease</keyword>
<dbReference type="InterPro" id="IPR048749">
    <property type="entry name" value="SLX1_C"/>
</dbReference>
<gene>
    <name evidence="13" type="ORF">SCODWIG_00548</name>
</gene>
<dbReference type="HAMAP" id="MF_03100">
    <property type="entry name" value="Endonuc_su_Slx1"/>
    <property type="match status" value="1"/>
</dbReference>
<feature type="region of interest" description="Disordered" evidence="11">
    <location>
        <begin position="1"/>
        <end position="20"/>
    </location>
</feature>
<dbReference type="CDD" id="cd10455">
    <property type="entry name" value="GIY-YIG_SLX1"/>
    <property type="match status" value="1"/>
</dbReference>
<dbReference type="FunFam" id="3.40.1440.10:FF:000006">
    <property type="entry name" value="Structure-specific endonuclease subunit SLX1"/>
    <property type="match status" value="1"/>
</dbReference>
<dbReference type="InterPro" id="IPR050381">
    <property type="entry name" value="SLX1_endonuclease"/>
</dbReference>
<comment type="subcellular location">
    <subcellularLocation>
        <location evidence="10">Nucleus</location>
    </subcellularLocation>
</comment>
<keyword evidence="2 10" id="KW-0255">Endonuclease</keyword>
<dbReference type="Pfam" id="PF01541">
    <property type="entry name" value="GIY-YIG"/>
    <property type="match status" value="1"/>
</dbReference>
<dbReference type="PANTHER" id="PTHR20208">
    <property type="entry name" value="STRUCTURE-SPECIFIC ENDONUCLEASE SUBUNIT SLX1"/>
    <property type="match status" value="1"/>
</dbReference>
<dbReference type="SUPFAM" id="SSF82771">
    <property type="entry name" value="GIY-YIG endonuclease"/>
    <property type="match status" value="1"/>
</dbReference>
<comment type="subunit">
    <text evidence="10">Forms a heterodimer with SLX4.</text>
</comment>
<keyword evidence="4" id="KW-0863">Zinc-finger</keyword>
<dbReference type="GO" id="GO:0017108">
    <property type="term" value="F:5'-flap endonuclease activity"/>
    <property type="evidence" value="ECO:0007669"/>
    <property type="project" value="InterPro"/>
</dbReference>
<dbReference type="AlphaFoldDB" id="A0A376B293"/>
<evidence type="ECO:0000256" key="2">
    <source>
        <dbReference type="ARBA" id="ARBA00022759"/>
    </source>
</evidence>
<dbReference type="Pfam" id="PF21202">
    <property type="entry name" value="SLX1_C"/>
    <property type="match status" value="1"/>
</dbReference>
<keyword evidence="3 10" id="KW-0227">DNA damage</keyword>
<dbReference type="GO" id="GO:0000724">
    <property type="term" value="P:double-strand break repair via homologous recombination"/>
    <property type="evidence" value="ECO:0007669"/>
    <property type="project" value="TreeGrafter"/>
</dbReference>
<dbReference type="Proteomes" id="UP000262825">
    <property type="component" value="Unassembled WGS sequence"/>
</dbReference>
<dbReference type="PANTHER" id="PTHR20208:SF10">
    <property type="entry name" value="STRUCTURE-SPECIFIC ENDONUCLEASE SUBUNIT SLX1"/>
    <property type="match status" value="1"/>
</dbReference>
<evidence type="ECO:0000256" key="3">
    <source>
        <dbReference type="ARBA" id="ARBA00022763"/>
    </source>
</evidence>
<evidence type="ECO:0000256" key="7">
    <source>
        <dbReference type="ARBA" id="ARBA00023172"/>
    </source>
</evidence>
<keyword evidence="9 10" id="KW-0539">Nucleus</keyword>